<evidence type="ECO:0000313" key="1">
    <source>
        <dbReference type="EMBL" id="MPC88301.1"/>
    </source>
</evidence>
<dbReference type="OrthoDB" id="10039395at2759"/>
<dbReference type="AlphaFoldDB" id="A0A5B7IRU7"/>
<sequence>MSRANPSSGPTIRVDGVGRGLPVRTHSDVGPFYEGETLNLSCSVTDVHSPVSQYVAPLPSSALPEGYSSLKLCVSVSPRRAGECLASGIIEYLVIGGRERGFLGTTRDLLQRMRRKLKSSYSDTDSPEGGFDLRSRLQQERRLSAAFVSPSRSQGGKANRRYNFLQSPSSQTCSQGTREQVNSALDGNNFVLWVL</sequence>
<dbReference type="EMBL" id="VSRR010077386">
    <property type="protein sequence ID" value="MPC88301.1"/>
    <property type="molecule type" value="Genomic_DNA"/>
</dbReference>
<reference evidence="1 2" key="1">
    <citation type="submission" date="2019-05" db="EMBL/GenBank/DDBJ databases">
        <title>Another draft genome of Portunus trituberculatus and its Hox gene families provides insights of decapod evolution.</title>
        <authorList>
            <person name="Jeong J.-H."/>
            <person name="Song I."/>
            <person name="Kim S."/>
            <person name="Choi T."/>
            <person name="Kim D."/>
            <person name="Ryu S."/>
            <person name="Kim W."/>
        </authorList>
    </citation>
    <scope>NUCLEOTIDE SEQUENCE [LARGE SCALE GENOMIC DNA]</scope>
    <source>
        <tissue evidence="1">Muscle</tissue>
    </source>
</reference>
<name>A0A5B7IRU7_PORTR</name>
<keyword evidence="2" id="KW-1185">Reference proteome</keyword>
<organism evidence="1 2">
    <name type="scientific">Portunus trituberculatus</name>
    <name type="common">Swimming crab</name>
    <name type="synonym">Neptunus trituberculatus</name>
    <dbReference type="NCBI Taxonomy" id="210409"/>
    <lineage>
        <taxon>Eukaryota</taxon>
        <taxon>Metazoa</taxon>
        <taxon>Ecdysozoa</taxon>
        <taxon>Arthropoda</taxon>
        <taxon>Crustacea</taxon>
        <taxon>Multicrustacea</taxon>
        <taxon>Malacostraca</taxon>
        <taxon>Eumalacostraca</taxon>
        <taxon>Eucarida</taxon>
        <taxon>Decapoda</taxon>
        <taxon>Pleocyemata</taxon>
        <taxon>Brachyura</taxon>
        <taxon>Eubrachyura</taxon>
        <taxon>Portunoidea</taxon>
        <taxon>Portunidae</taxon>
        <taxon>Portuninae</taxon>
        <taxon>Portunus</taxon>
    </lineage>
</organism>
<comment type="caution">
    <text evidence="1">The sequence shown here is derived from an EMBL/GenBank/DDBJ whole genome shotgun (WGS) entry which is preliminary data.</text>
</comment>
<accession>A0A5B7IRU7</accession>
<gene>
    <name evidence="1" type="ORF">E2C01_083202</name>
</gene>
<protein>
    <submittedName>
        <fullName evidence="1">Uncharacterized protein</fullName>
    </submittedName>
</protein>
<evidence type="ECO:0000313" key="2">
    <source>
        <dbReference type="Proteomes" id="UP000324222"/>
    </source>
</evidence>
<proteinExistence type="predicted"/>
<dbReference type="Proteomes" id="UP000324222">
    <property type="component" value="Unassembled WGS sequence"/>
</dbReference>